<feature type="transmembrane region" description="Helical" evidence="6">
    <location>
        <begin position="409"/>
        <end position="429"/>
    </location>
</feature>
<dbReference type="PANTHER" id="PTHR12560:SF0">
    <property type="entry name" value="LD18904P"/>
    <property type="match status" value="1"/>
</dbReference>
<evidence type="ECO:0000259" key="7">
    <source>
        <dbReference type="Pfam" id="PF03798"/>
    </source>
</evidence>
<feature type="transmembrane region" description="Helical" evidence="6">
    <location>
        <begin position="508"/>
        <end position="531"/>
    </location>
</feature>
<keyword evidence="3 6" id="KW-1133">Transmembrane helix</keyword>
<evidence type="ECO:0000256" key="2">
    <source>
        <dbReference type="ARBA" id="ARBA00022692"/>
    </source>
</evidence>
<name>A0ABD3PRC8_9STRA</name>
<accession>A0ABD3PRC8</accession>
<feature type="transmembrane region" description="Helical" evidence="6">
    <location>
        <begin position="543"/>
        <end position="569"/>
    </location>
</feature>
<feature type="transmembrane region" description="Helical" evidence="6">
    <location>
        <begin position="46"/>
        <end position="68"/>
    </location>
</feature>
<feature type="compositionally biased region" description="Polar residues" evidence="5">
    <location>
        <begin position="13"/>
        <end position="24"/>
    </location>
</feature>
<evidence type="ECO:0000313" key="9">
    <source>
        <dbReference type="Proteomes" id="UP001530400"/>
    </source>
</evidence>
<feature type="transmembrane region" description="Helical" evidence="6">
    <location>
        <begin position="197"/>
        <end position="219"/>
    </location>
</feature>
<dbReference type="InterPro" id="IPR006634">
    <property type="entry name" value="TLC-dom"/>
</dbReference>
<feature type="domain" description="TLC" evidence="7">
    <location>
        <begin position="336"/>
        <end position="617"/>
    </location>
</feature>
<feature type="transmembrane region" description="Helical" evidence="6">
    <location>
        <begin position="482"/>
        <end position="502"/>
    </location>
</feature>
<evidence type="ECO:0000256" key="6">
    <source>
        <dbReference type="SAM" id="Phobius"/>
    </source>
</evidence>
<protein>
    <recommendedName>
        <fullName evidence="7">TLC domain-containing protein</fullName>
    </recommendedName>
</protein>
<organism evidence="8 9">
    <name type="scientific">Cyclotella atomus</name>
    <dbReference type="NCBI Taxonomy" id="382360"/>
    <lineage>
        <taxon>Eukaryota</taxon>
        <taxon>Sar</taxon>
        <taxon>Stramenopiles</taxon>
        <taxon>Ochrophyta</taxon>
        <taxon>Bacillariophyta</taxon>
        <taxon>Coscinodiscophyceae</taxon>
        <taxon>Thalassiosirophycidae</taxon>
        <taxon>Stephanodiscales</taxon>
        <taxon>Stephanodiscaceae</taxon>
        <taxon>Cyclotella</taxon>
    </lineage>
</organism>
<dbReference type="GO" id="GO:0016020">
    <property type="term" value="C:membrane"/>
    <property type="evidence" value="ECO:0007669"/>
    <property type="project" value="UniProtKB-SubCell"/>
</dbReference>
<dbReference type="EMBL" id="JALLPJ020000508">
    <property type="protein sequence ID" value="KAL3790184.1"/>
    <property type="molecule type" value="Genomic_DNA"/>
</dbReference>
<feature type="region of interest" description="Disordered" evidence="5">
    <location>
        <begin position="1"/>
        <end position="39"/>
    </location>
</feature>
<keyword evidence="9" id="KW-1185">Reference proteome</keyword>
<feature type="transmembrane region" description="Helical" evidence="6">
    <location>
        <begin position="595"/>
        <end position="614"/>
    </location>
</feature>
<evidence type="ECO:0000256" key="3">
    <source>
        <dbReference type="ARBA" id="ARBA00022989"/>
    </source>
</evidence>
<gene>
    <name evidence="8" type="ORF">ACHAWO_012966</name>
</gene>
<reference evidence="8 9" key="1">
    <citation type="submission" date="2024-10" db="EMBL/GenBank/DDBJ databases">
        <title>Updated reference genomes for cyclostephanoid diatoms.</title>
        <authorList>
            <person name="Roberts W.R."/>
            <person name="Alverson A.J."/>
        </authorList>
    </citation>
    <scope>NUCLEOTIDE SEQUENCE [LARGE SCALE GENOMIC DNA]</scope>
    <source>
        <strain evidence="8 9">AJA010-31</strain>
    </source>
</reference>
<dbReference type="AlphaFoldDB" id="A0ABD3PRC8"/>
<feature type="transmembrane region" description="Helical" evidence="6">
    <location>
        <begin position="341"/>
        <end position="361"/>
    </location>
</feature>
<keyword evidence="4 6" id="KW-0472">Membrane</keyword>
<dbReference type="Proteomes" id="UP001530400">
    <property type="component" value="Unassembled WGS sequence"/>
</dbReference>
<dbReference type="Pfam" id="PF03798">
    <property type="entry name" value="TRAM_LAG1_CLN8"/>
    <property type="match status" value="1"/>
</dbReference>
<sequence>MPPESSERLHQPDNGQTSRINTRMDNPPSISSSSTLYSRPGRRKGAAFHEFLAGVSLYCACVFLPSLPRYIYLVYQEFKSSARAVGERLLWYIWVSWRFSILIMERWGWIADPLEKRREATYQDAVGSAGKRVRVRSFLKKFLSTSTAASLWEEFNQQEIRGAGGPTNTSLSSTAYTWGFGWSSSAYPAITMVLFDIQILTMLAVSLAIIRIWFVHMLVPEYLAPRRLEALTRCKSSHLLSSSSYKFSGEARLESAARQQRNGNEVNDGTTARWYDRLIAKVSIHWYRLRPTVRRALGHEPTARYNDLNTDVSPFRRSNYTPNPAQDLFSAPRYATAMFRFMYTSLSCVSAYYMFHSAIFWPREVFGSHPSASTKNCWDLSGSVVALGTLDEDYDNLNSELKYFFLAQAAYQLHSLCFHIVSMGLLLVYGEGSRGQSFGWFRKFFVARRRQFPPQFSQHSHQQMQQSKSRRLMSMKTSMQSYIRPMLEHFVVLALLVSAYLFSGLRRLGSLGIFSLELSSVFLQLLQICIYAPEKSWLNKPKVIIFVHRFLTIPTFIYCRFFVLPFVVWHSAAFESQAWLDQIEKVFSRDWGQRIYSLFNGLLMLILSLNLVFFRRLLFHPHLKKFHWNDVAPQRKEGTRLRFNH</sequence>
<evidence type="ECO:0000313" key="8">
    <source>
        <dbReference type="EMBL" id="KAL3790184.1"/>
    </source>
</evidence>
<evidence type="ECO:0000256" key="1">
    <source>
        <dbReference type="ARBA" id="ARBA00004141"/>
    </source>
</evidence>
<feature type="compositionally biased region" description="Basic and acidic residues" evidence="5">
    <location>
        <begin position="1"/>
        <end position="11"/>
    </location>
</feature>
<dbReference type="InterPro" id="IPR016439">
    <property type="entry name" value="Lag1/Lac1-like"/>
</dbReference>
<dbReference type="PANTHER" id="PTHR12560">
    <property type="entry name" value="LONGEVITY ASSURANCE FACTOR 1 LAG1"/>
    <property type="match status" value="1"/>
</dbReference>
<keyword evidence="2 6" id="KW-0812">Transmembrane</keyword>
<proteinExistence type="predicted"/>
<evidence type="ECO:0000256" key="5">
    <source>
        <dbReference type="SAM" id="MobiDB-lite"/>
    </source>
</evidence>
<comment type="caution">
    <text evidence="8">The sequence shown here is derived from an EMBL/GenBank/DDBJ whole genome shotgun (WGS) entry which is preliminary data.</text>
</comment>
<evidence type="ECO:0000256" key="4">
    <source>
        <dbReference type="ARBA" id="ARBA00023136"/>
    </source>
</evidence>
<comment type="subcellular location">
    <subcellularLocation>
        <location evidence="1">Membrane</location>
        <topology evidence="1">Multi-pass membrane protein</topology>
    </subcellularLocation>
</comment>